<evidence type="ECO:0000313" key="3">
    <source>
        <dbReference type="Proteomes" id="UP001194696"/>
    </source>
</evidence>
<protein>
    <recommendedName>
        <fullName evidence="4">PAS domain-containing protein</fullName>
    </recommendedName>
</protein>
<feature type="region of interest" description="Disordered" evidence="1">
    <location>
        <begin position="1200"/>
        <end position="1233"/>
    </location>
</feature>
<feature type="region of interest" description="Disordered" evidence="1">
    <location>
        <begin position="1375"/>
        <end position="1394"/>
    </location>
</feature>
<dbReference type="Proteomes" id="UP001194696">
    <property type="component" value="Unassembled WGS sequence"/>
</dbReference>
<feature type="region of interest" description="Disordered" evidence="1">
    <location>
        <begin position="741"/>
        <end position="770"/>
    </location>
</feature>
<evidence type="ECO:0008006" key="4">
    <source>
        <dbReference type="Google" id="ProtNLM"/>
    </source>
</evidence>
<feature type="region of interest" description="Disordered" evidence="1">
    <location>
        <begin position="485"/>
        <end position="538"/>
    </location>
</feature>
<feature type="compositionally biased region" description="Basic and acidic residues" evidence="1">
    <location>
        <begin position="1375"/>
        <end position="1384"/>
    </location>
</feature>
<feature type="region of interest" description="Disordered" evidence="1">
    <location>
        <begin position="443"/>
        <end position="462"/>
    </location>
</feature>
<feature type="region of interest" description="Disordered" evidence="1">
    <location>
        <begin position="794"/>
        <end position="835"/>
    </location>
</feature>
<comment type="caution">
    <text evidence="2">The sequence shown here is derived from an EMBL/GenBank/DDBJ whole genome shotgun (WGS) entry which is preliminary data.</text>
</comment>
<reference evidence="2 3" key="1">
    <citation type="journal article" date="2020" name="Fungal Divers.">
        <title>Resolving the Mortierellaceae phylogeny through synthesis of multi-gene phylogenetics and phylogenomics.</title>
        <authorList>
            <person name="Vandepol N."/>
            <person name="Liber J."/>
            <person name="Desiro A."/>
            <person name="Na H."/>
            <person name="Kennedy M."/>
            <person name="Barry K."/>
            <person name="Grigoriev I.V."/>
            <person name="Miller A.N."/>
            <person name="O'Donnell K."/>
            <person name="Stajich J.E."/>
            <person name="Bonito G."/>
        </authorList>
    </citation>
    <scope>NUCLEOTIDE SEQUENCE [LARGE SCALE GENOMIC DNA]</scope>
    <source>
        <strain evidence="2 3">AD045</strain>
    </source>
</reference>
<dbReference type="EMBL" id="JAAAIM010000556">
    <property type="protein sequence ID" value="KAG0286644.1"/>
    <property type="molecule type" value="Genomic_DNA"/>
</dbReference>
<feature type="compositionally biased region" description="Pro residues" evidence="1">
    <location>
        <begin position="757"/>
        <end position="770"/>
    </location>
</feature>
<feature type="compositionally biased region" description="Polar residues" evidence="1">
    <location>
        <begin position="818"/>
        <end position="835"/>
    </location>
</feature>
<organism evidence="2 3">
    <name type="scientific">Linnemannia gamsii</name>
    <dbReference type="NCBI Taxonomy" id="64522"/>
    <lineage>
        <taxon>Eukaryota</taxon>
        <taxon>Fungi</taxon>
        <taxon>Fungi incertae sedis</taxon>
        <taxon>Mucoromycota</taxon>
        <taxon>Mortierellomycotina</taxon>
        <taxon>Mortierellomycetes</taxon>
        <taxon>Mortierellales</taxon>
        <taxon>Mortierellaceae</taxon>
        <taxon>Linnemannia</taxon>
    </lineage>
</organism>
<evidence type="ECO:0000256" key="1">
    <source>
        <dbReference type="SAM" id="MobiDB-lite"/>
    </source>
</evidence>
<gene>
    <name evidence="2" type="ORF">BGZ96_009276</name>
</gene>
<feature type="compositionally biased region" description="Low complexity" evidence="1">
    <location>
        <begin position="1200"/>
        <end position="1226"/>
    </location>
</feature>
<feature type="compositionally biased region" description="Low complexity" evidence="1">
    <location>
        <begin position="1385"/>
        <end position="1394"/>
    </location>
</feature>
<accession>A0ABQ7JWJ8</accession>
<feature type="compositionally biased region" description="Low complexity" evidence="1">
    <location>
        <begin position="395"/>
        <end position="420"/>
    </location>
</feature>
<proteinExistence type="predicted"/>
<keyword evidence="3" id="KW-1185">Reference proteome</keyword>
<name>A0ABQ7JWJ8_9FUNG</name>
<feature type="region of interest" description="Disordered" evidence="1">
    <location>
        <begin position="382"/>
        <end position="430"/>
    </location>
</feature>
<evidence type="ECO:0000313" key="2">
    <source>
        <dbReference type="EMBL" id="KAG0286644.1"/>
    </source>
</evidence>
<sequence length="1499" mass="166325">MAHPASNEEEKALRLERARLAIERITGYDGQRLLMNTSRQSNALHGANLLDDPALTPTLTAQFASPVQPWYIRLWHQLDTNLLEHAGVALFVEFIPVVGPCFSLWFGYKLVYSNFNRLKFNDKRYAELEHAVVRPMTKELLTPQAPGEALGITLTKILSRQHAFVQYSPSPTAAMPPYLTALLASQSSSNRMNKPASGAPQLEDEEKETFPMTLLYVNRAIIDILGMPEVAVGSTTGSAASATSSLAATSTTLTASSGPEIISTDAGVLEVSDTTQYQFAEDHALIETDSGSSAEHYTPSAPSDLFIPLTSRLNLVPVEKALSSSYSTTSFSTESSSPLLIQERATVIHPRLMTTSTEFPEAILSARLRDLSIRMIEAGPTHAKSSEVLSESINSPAAMPSDSSTASTSSTSSSTLSMLSVTPARPRHRTGLLQVPTFATAGRLQFSSSNESSSDEGNEDYAGHDEAAQGETIQGEACQEKEAYNEMSHGGSPGSGNQQDVHQDDSPADGNNSHHQQEVSHLPARNDDPEDNDGIPRDEFDYKIVRPVIRLRRGYQLRSCHHEDLFQGFDSVSNHLGDHDRQHQHQQAQGMEGVSLERDAMHLDALGLGVSSPTSEPLGLRNLDPRGGIASARQCPQDAEARNAGAASVDLGLGIPLAMTHAGEIGYGFAQVGGSAQGYNAHVQNGSHAPRAEETQAFVGATWDKAEIKDEDQDNERYVKAQVVPQYGGQWQLTCKRAQRPTLIPASQDRRESILSTPPPLHPPPLPPLPLRPLHRPLTILKKFFRISSVLGSMKSTSSASHPPPPPQQPYQQHQQPRSFTHRQLATQKQHANQQYFRQSLDFREAPTYHQHLAATSTDNLSSEVSVPLASSNRNLIPSIAPLTTTTNTSTDAGGEWLSNPALPTDQQRAVSLLLCAPFIPQFDSDDDDRDITPVVAERVPNSRIGHRLPFQNQTNHQATFEGQRQHQQQQILGQMLPPMSRSLHHRAPSCVHLGSAGTIARPPPKAGAGVTFGLGEGTGRMMENRFPRTMEPAHIFGQRLIQQEIAAVRSWHARHEQNHMSTSRDNVVTSTLVPSLSSIQQPLQNQQPQQAQPQQSLHHHQPQQTQSQQPLQYQQQLQLPLQYNEEQRRHYHHNHQLQQILQPRYQPQYLVQHQEQGGGNHPFQGEMSTYDPTEDLDGDNGVDADAAFMFARQFQDPHLQLQQQQPQLQPHHQSTTTNSNSNGVGNHYGGNGGLLAPPLQPWLINSTSSSQYASSRTIHPRLLLQQQEQLRQEIHDQRVQRQQQVRFLNHQYQLQQQFQQQHLVPNQSGFDFEQQHTPQPISSQNADNHLELPSQQLRHQQAAQITLPLQALETQKEQRQLSIQLQIQEGQRETMRQLQRDSEAQSQEQMARAQRQEEARRVIALAQQIQAQQVQAVQVQQQAHHELQVRAQQVQVLQVQELQGLQGQWQGRGGLRQTGTGGQVPLPSLLTDEQNRQLDQVLYGGDKQELDEELDEGK</sequence>
<feature type="region of interest" description="Disordered" evidence="1">
    <location>
        <begin position="1081"/>
        <end position="1117"/>
    </location>
</feature>